<protein>
    <submittedName>
        <fullName evidence="2 3">Uncharacterized protein</fullName>
    </submittedName>
</protein>
<evidence type="ECO:0000256" key="1">
    <source>
        <dbReference type="SAM" id="Phobius"/>
    </source>
</evidence>
<feature type="transmembrane region" description="Helical" evidence="1">
    <location>
        <begin position="323"/>
        <end position="345"/>
    </location>
</feature>
<reference evidence="4" key="1">
    <citation type="journal article" date="2020" name="PLoS Negl. Trop. Dis.">
        <title>High-quality nuclear genome for Sarcoptes scabiei-A critical resource for a neglected parasite.</title>
        <authorList>
            <person name="Korhonen P.K."/>
            <person name="Gasser R.B."/>
            <person name="Ma G."/>
            <person name="Wang T."/>
            <person name="Stroehlein A.J."/>
            <person name="Young N.D."/>
            <person name="Ang C.S."/>
            <person name="Fernando D.D."/>
            <person name="Lu H.C."/>
            <person name="Taylor S."/>
            <person name="Reynolds S.L."/>
            <person name="Mofiz E."/>
            <person name="Najaraj S.H."/>
            <person name="Gowda H."/>
            <person name="Madugundu A."/>
            <person name="Renuse S."/>
            <person name="Holt D."/>
            <person name="Pandey A."/>
            <person name="Papenfuss A.T."/>
            <person name="Fischer K."/>
        </authorList>
    </citation>
    <scope>NUCLEOTIDE SEQUENCE [LARGE SCALE GENOMIC DNA]</scope>
</reference>
<dbReference type="OrthoDB" id="6514674at2759"/>
<keyword evidence="4" id="KW-1185">Reference proteome</keyword>
<keyword evidence="1" id="KW-0812">Transmembrane</keyword>
<organism evidence="2">
    <name type="scientific">Sarcoptes scabiei</name>
    <name type="common">Itch mite</name>
    <name type="synonym">Acarus scabiei</name>
    <dbReference type="NCBI Taxonomy" id="52283"/>
    <lineage>
        <taxon>Eukaryota</taxon>
        <taxon>Metazoa</taxon>
        <taxon>Ecdysozoa</taxon>
        <taxon>Arthropoda</taxon>
        <taxon>Chelicerata</taxon>
        <taxon>Arachnida</taxon>
        <taxon>Acari</taxon>
        <taxon>Acariformes</taxon>
        <taxon>Sarcoptiformes</taxon>
        <taxon>Astigmata</taxon>
        <taxon>Psoroptidia</taxon>
        <taxon>Sarcoptoidea</taxon>
        <taxon>Sarcoptidae</taxon>
        <taxon>Sarcoptinae</taxon>
        <taxon>Sarcoptes</taxon>
    </lineage>
</organism>
<dbReference type="EnsemblMetazoa" id="SSS_6618s_mrna">
    <property type="protein sequence ID" value="KAF7489103.1"/>
    <property type="gene ID" value="SSS_6618"/>
</dbReference>
<dbReference type="Proteomes" id="UP000070412">
    <property type="component" value="Unassembled WGS sequence"/>
</dbReference>
<proteinExistence type="predicted"/>
<dbReference type="AlphaFoldDB" id="A0A834VCZ6"/>
<gene>
    <name evidence="2" type="ORF">SSS_6618</name>
</gene>
<keyword evidence="1" id="KW-1133">Transmembrane helix</keyword>
<reference evidence="2" key="2">
    <citation type="submission" date="2020-01" db="EMBL/GenBank/DDBJ databases">
        <authorList>
            <person name="Korhonen P.K.K."/>
            <person name="Guangxu M.G."/>
            <person name="Wang T.W."/>
            <person name="Stroehlein A.J.S."/>
            <person name="Young N.D."/>
            <person name="Ang C.-S.A."/>
            <person name="Fernando D.W.F."/>
            <person name="Lu H.L."/>
            <person name="Taylor S.T."/>
            <person name="Ehtesham M.E.M."/>
            <person name="Najaraj S.H.N."/>
            <person name="Harsha G.H.G."/>
            <person name="Madugundu A.M."/>
            <person name="Renuse S.R."/>
            <person name="Holt D.H."/>
            <person name="Pandey A.P."/>
            <person name="Papenfuss A.P."/>
            <person name="Gasser R.B.G."/>
            <person name="Fischer K.F."/>
        </authorList>
    </citation>
    <scope>NUCLEOTIDE SEQUENCE</scope>
    <source>
        <strain evidence="2">SSS_KF_BRIS2020</strain>
    </source>
</reference>
<evidence type="ECO:0000313" key="4">
    <source>
        <dbReference type="Proteomes" id="UP000070412"/>
    </source>
</evidence>
<evidence type="ECO:0000313" key="3">
    <source>
        <dbReference type="EnsemblMetazoa" id="KAF7489103.1"/>
    </source>
</evidence>
<sequence>MHSTFDNFIITSVITTTITTSFIIIIVTTMSITMTMAQSDRINTNEKILNNTDHLHNHHNTGHNKDFSLSESIVYISDRNITAYNNRNLTIVCYANLTDRIHSDKNQSLSFTTNARMVLTFLSKPRNKKPLHQMQSFLHCDDPNRTRCRSEFNLDVSCIEDQMDRRFLLQHRQYRIEAACQVDDIEICSSRWIRSNRYDCYDIGDLRVIKGPRLGEKCLFLAENITLECGINQECSERYGICLCRTTYIATNKRCIQLEQSDDLELTEEGSPSSNNQTSSKSMKDLLRNDMDALNERDDDDDDHNDAMESIANLKISRSTLRALVIFLFIIAILLCIALALVIIWSRHYRRLLKAEKASPVASASTSSQR</sequence>
<dbReference type="EMBL" id="WVUK01000065">
    <property type="protein sequence ID" value="KAF7489103.1"/>
    <property type="molecule type" value="Genomic_DNA"/>
</dbReference>
<name>A0A834VCZ6_SARSC</name>
<keyword evidence="1" id="KW-0472">Membrane</keyword>
<feature type="transmembrane region" description="Helical" evidence="1">
    <location>
        <begin position="7"/>
        <end position="32"/>
    </location>
</feature>
<reference evidence="3" key="3">
    <citation type="submission" date="2022-06" db="UniProtKB">
        <authorList>
            <consortium name="EnsemblMetazoa"/>
        </authorList>
    </citation>
    <scope>IDENTIFICATION</scope>
</reference>
<evidence type="ECO:0000313" key="2">
    <source>
        <dbReference type="EMBL" id="KAF7489103.1"/>
    </source>
</evidence>
<accession>A0A834VCZ6</accession>